<reference evidence="1" key="1">
    <citation type="journal article" date="2020" name="Stud. Mycol.">
        <title>101 Dothideomycetes genomes: a test case for predicting lifestyles and emergence of pathogens.</title>
        <authorList>
            <person name="Haridas S."/>
            <person name="Albert R."/>
            <person name="Binder M."/>
            <person name="Bloem J."/>
            <person name="Labutti K."/>
            <person name="Salamov A."/>
            <person name="Andreopoulos B."/>
            <person name="Baker S."/>
            <person name="Barry K."/>
            <person name="Bills G."/>
            <person name="Bluhm B."/>
            <person name="Cannon C."/>
            <person name="Castanera R."/>
            <person name="Culley D."/>
            <person name="Daum C."/>
            <person name="Ezra D."/>
            <person name="Gonzalez J."/>
            <person name="Henrissat B."/>
            <person name="Kuo A."/>
            <person name="Liang C."/>
            <person name="Lipzen A."/>
            <person name="Lutzoni F."/>
            <person name="Magnuson J."/>
            <person name="Mondo S."/>
            <person name="Nolan M."/>
            <person name="Ohm R."/>
            <person name="Pangilinan J."/>
            <person name="Park H.-J."/>
            <person name="Ramirez L."/>
            <person name="Alfaro M."/>
            <person name="Sun H."/>
            <person name="Tritt A."/>
            <person name="Yoshinaga Y."/>
            <person name="Zwiers L.-H."/>
            <person name="Turgeon B."/>
            <person name="Goodwin S."/>
            <person name="Spatafora J."/>
            <person name="Crous P."/>
            <person name="Grigoriev I."/>
        </authorList>
    </citation>
    <scope>NUCLEOTIDE SEQUENCE</scope>
    <source>
        <strain evidence="1">ATCC 200398</strain>
    </source>
</reference>
<organism evidence="1 2">
    <name type="scientific">Lindgomyces ingoldianus</name>
    <dbReference type="NCBI Taxonomy" id="673940"/>
    <lineage>
        <taxon>Eukaryota</taxon>
        <taxon>Fungi</taxon>
        <taxon>Dikarya</taxon>
        <taxon>Ascomycota</taxon>
        <taxon>Pezizomycotina</taxon>
        <taxon>Dothideomycetes</taxon>
        <taxon>Pleosporomycetidae</taxon>
        <taxon>Pleosporales</taxon>
        <taxon>Lindgomycetaceae</taxon>
        <taxon>Lindgomyces</taxon>
    </lineage>
</organism>
<evidence type="ECO:0000313" key="2">
    <source>
        <dbReference type="Proteomes" id="UP000799755"/>
    </source>
</evidence>
<dbReference type="Proteomes" id="UP000799755">
    <property type="component" value="Unassembled WGS sequence"/>
</dbReference>
<comment type="caution">
    <text evidence="1">The sequence shown here is derived from an EMBL/GenBank/DDBJ whole genome shotgun (WGS) entry which is preliminary data.</text>
</comment>
<proteinExistence type="predicted"/>
<sequence>MDFLNAEYDEMGEIYESIIEAVKNGTATDTDIQGLPEDLRPPNISSLSSPAASWSLPPPSSLSLSLSAFRSPSPSPPPSGLEDAGIEMAEDVSEPSSLDLARDFYGVQWGCGGCERYYNGRTHCVLCHRRWEDLRNRDEGYGWRHFILFRDKKRVKNGGFRYGRSRLEREMLVQDVEYEEAAAEEGGLNECVVEDGDDEEETGDGMDGERKRMRPQKFRLPRLTREPNLGTVRGTWLIRMGGNVRSRVSNRSRRMACPTCRLEFDTVDLRLNSILWPPDDRRGGLRSVDQEVAELQRRKLMDGPNGGGDRDTTAAASITHAAK</sequence>
<dbReference type="EMBL" id="MU003499">
    <property type="protein sequence ID" value="KAF2473654.1"/>
    <property type="molecule type" value="Genomic_DNA"/>
</dbReference>
<keyword evidence="2" id="KW-1185">Reference proteome</keyword>
<accession>A0ACB6R334</accession>
<gene>
    <name evidence="1" type="ORF">BDR25DRAFT_340977</name>
</gene>
<name>A0ACB6R334_9PLEO</name>
<protein>
    <submittedName>
        <fullName evidence="1">Uncharacterized protein</fullName>
    </submittedName>
</protein>
<evidence type="ECO:0000313" key="1">
    <source>
        <dbReference type="EMBL" id="KAF2473654.1"/>
    </source>
</evidence>